<evidence type="ECO:0000256" key="1">
    <source>
        <dbReference type="ARBA" id="ARBA00004141"/>
    </source>
</evidence>
<dbReference type="OrthoDB" id="5667at2759"/>
<dbReference type="Proteomes" id="UP000664132">
    <property type="component" value="Unassembled WGS sequence"/>
</dbReference>
<keyword evidence="3" id="KW-0813">Transport</keyword>
<evidence type="ECO:0000256" key="5">
    <source>
        <dbReference type="ARBA" id="ARBA00022989"/>
    </source>
</evidence>
<comment type="subcellular location">
    <subcellularLocation>
        <location evidence="1">Membrane</location>
        <topology evidence="1">Multi-pass membrane protein</topology>
    </subcellularLocation>
</comment>
<feature type="transmembrane region" description="Helical" evidence="8">
    <location>
        <begin position="290"/>
        <end position="313"/>
    </location>
</feature>
<gene>
    <name evidence="10" type="ORF">IFR04_001535</name>
</gene>
<dbReference type="Gene3D" id="1.20.1250.20">
    <property type="entry name" value="MFS general substrate transporter like domains"/>
    <property type="match status" value="2"/>
</dbReference>
<feature type="transmembrane region" description="Helical" evidence="8">
    <location>
        <begin position="180"/>
        <end position="199"/>
    </location>
</feature>
<evidence type="ECO:0000259" key="9">
    <source>
        <dbReference type="PROSITE" id="PS50850"/>
    </source>
</evidence>
<feature type="transmembrane region" description="Helical" evidence="8">
    <location>
        <begin position="50"/>
        <end position="76"/>
    </location>
</feature>
<feature type="transmembrane region" description="Helical" evidence="8">
    <location>
        <begin position="153"/>
        <end position="174"/>
    </location>
</feature>
<dbReference type="Pfam" id="PF07690">
    <property type="entry name" value="MFS_1"/>
    <property type="match status" value="1"/>
</dbReference>
<feature type="transmembrane region" description="Helical" evidence="8">
    <location>
        <begin position="122"/>
        <end position="141"/>
    </location>
</feature>
<evidence type="ECO:0000313" key="11">
    <source>
        <dbReference type="Proteomes" id="UP000664132"/>
    </source>
</evidence>
<evidence type="ECO:0000256" key="8">
    <source>
        <dbReference type="SAM" id="Phobius"/>
    </source>
</evidence>
<feature type="transmembrane region" description="Helical" evidence="8">
    <location>
        <begin position="350"/>
        <end position="373"/>
    </location>
</feature>
<feature type="transmembrane region" description="Helical" evidence="8">
    <location>
        <begin position="211"/>
        <end position="231"/>
    </location>
</feature>
<keyword evidence="11" id="KW-1185">Reference proteome</keyword>
<evidence type="ECO:0000313" key="10">
    <source>
        <dbReference type="EMBL" id="KAG4425385.1"/>
    </source>
</evidence>
<feature type="transmembrane region" description="Helical" evidence="8">
    <location>
        <begin position="385"/>
        <end position="405"/>
    </location>
</feature>
<feature type="transmembrane region" description="Helical" evidence="8">
    <location>
        <begin position="255"/>
        <end position="278"/>
    </location>
</feature>
<dbReference type="InterPro" id="IPR020846">
    <property type="entry name" value="MFS_dom"/>
</dbReference>
<name>A0A8H7WI96_9HELO</name>
<dbReference type="GO" id="GO:0016020">
    <property type="term" value="C:membrane"/>
    <property type="evidence" value="ECO:0007669"/>
    <property type="project" value="UniProtKB-SubCell"/>
</dbReference>
<evidence type="ECO:0000256" key="4">
    <source>
        <dbReference type="ARBA" id="ARBA00022692"/>
    </source>
</evidence>
<feature type="transmembrane region" description="Helical" evidence="8">
    <location>
        <begin position="88"/>
        <end position="110"/>
    </location>
</feature>
<organism evidence="10 11">
    <name type="scientific">Cadophora malorum</name>
    <dbReference type="NCBI Taxonomy" id="108018"/>
    <lineage>
        <taxon>Eukaryota</taxon>
        <taxon>Fungi</taxon>
        <taxon>Dikarya</taxon>
        <taxon>Ascomycota</taxon>
        <taxon>Pezizomycotina</taxon>
        <taxon>Leotiomycetes</taxon>
        <taxon>Helotiales</taxon>
        <taxon>Ploettnerulaceae</taxon>
        <taxon>Cadophora</taxon>
    </lineage>
</organism>
<feature type="transmembrane region" description="Helical" evidence="8">
    <location>
        <begin position="319"/>
        <end position="338"/>
    </location>
</feature>
<dbReference type="InterPro" id="IPR011701">
    <property type="entry name" value="MFS"/>
</dbReference>
<proteinExistence type="inferred from homology"/>
<dbReference type="GO" id="GO:0022857">
    <property type="term" value="F:transmembrane transporter activity"/>
    <property type="evidence" value="ECO:0007669"/>
    <property type="project" value="InterPro"/>
</dbReference>
<evidence type="ECO:0000256" key="3">
    <source>
        <dbReference type="ARBA" id="ARBA00022448"/>
    </source>
</evidence>
<dbReference type="InterPro" id="IPR050327">
    <property type="entry name" value="Proton-linked_MCT"/>
</dbReference>
<dbReference type="PROSITE" id="PS50850">
    <property type="entry name" value="MFS"/>
    <property type="match status" value="1"/>
</dbReference>
<dbReference type="PANTHER" id="PTHR11360">
    <property type="entry name" value="MONOCARBOXYLATE TRANSPORTER"/>
    <property type="match status" value="1"/>
</dbReference>
<feature type="domain" description="Major facilitator superfamily (MFS) profile" evidence="9">
    <location>
        <begin position="51"/>
        <end position="445"/>
    </location>
</feature>
<comment type="caution">
    <text evidence="10">The sequence shown here is derived from an EMBL/GenBank/DDBJ whole genome shotgun (WGS) entry which is preliminary data.</text>
</comment>
<evidence type="ECO:0000256" key="2">
    <source>
        <dbReference type="ARBA" id="ARBA00006727"/>
    </source>
</evidence>
<keyword evidence="4 8" id="KW-0812">Transmembrane</keyword>
<dbReference type="InterPro" id="IPR036259">
    <property type="entry name" value="MFS_trans_sf"/>
</dbReference>
<evidence type="ECO:0000256" key="6">
    <source>
        <dbReference type="ARBA" id="ARBA00023136"/>
    </source>
</evidence>
<accession>A0A8H7WI96</accession>
<feature type="transmembrane region" description="Helical" evidence="8">
    <location>
        <begin position="417"/>
        <end position="436"/>
    </location>
</feature>
<dbReference type="AlphaFoldDB" id="A0A8H7WI96"/>
<dbReference type="PANTHER" id="PTHR11360:SF224">
    <property type="entry name" value="MAJOR FACILITATOR SUPERFAMILY (MFS) PROFILE DOMAIN-CONTAINING PROTEIN-RELATED"/>
    <property type="match status" value="1"/>
</dbReference>
<evidence type="ECO:0000256" key="7">
    <source>
        <dbReference type="SAM" id="MobiDB-lite"/>
    </source>
</evidence>
<protein>
    <recommendedName>
        <fullName evidence="9">Major facilitator superfamily (MFS) profile domain-containing protein</fullName>
    </recommendedName>
</protein>
<dbReference type="CDD" id="cd17352">
    <property type="entry name" value="MFS_MCT_SLC16"/>
    <property type="match status" value="1"/>
</dbReference>
<dbReference type="EMBL" id="JAFJYH010000011">
    <property type="protein sequence ID" value="KAG4425385.1"/>
    <property type="molecule type" value="Genomic_DNA"/>
</dbReference>
<reference evidence="10" key="1">
    <citation type="submission" date="2021-02" db="EMBL/GenBank/DDBJ databases">
        <title>Genome sequence Cadophora malorum strain M34.</title>
        <authorList>
            <person name="Stefanovic E."/>
            <person name="Vu D."/>
            <person name="Scully C."/>
            <person name="Dijksterhuis J."/>
            <person name="Roader J."/>
            <person name="Houbraken J."/>
        </authorList>
    </citation>
    <scope>NUCLEOTIDE SEQUENCE</scope>
    <source>
        <strain evidence="10">M34</strain>
    </source>
</reference>
<feature type="region of interest" description="Disordered" evidence="7">
    <location>
        <begin position="1"/>
        <end position="41"/>
    </location>
</feature>
<sequence length="445" mass="47690">MTSISSDIDLAKQQAGQEKKDSPSDQSSLTQPEAPSAPAWGSNDAPDGGLTAWLVVLGAWCTSFCSFGWINSIGVFQEFYQSSYLQNYSAGTISWIPSLQVFFMFATGPIVGKIYDRSGPRYLILVGSVLHVFGLMMASIATEYYQILLSQGVCSAIGVSMIFQPSISVIPGWFNKKRGAAFGILSTGSSIGGVIFPIMVTRLIDSVGYGWAMRISAFMILVLLGIANMTIKSRFPPNPQVVTKAQLAAPFREPAFLLTMFGLALFTFGQFVPINYLVVEAMSSGMRYSLAHYLVAILNAASLFGRLFTGVLADKVGNYNIFVIAAFATSATILALWIPSGKHTDSAHIAFAALFGFFSGAYVSLIAALVSQISPLKEIGFRTGLVFLSCSIPALTTSPIAGAILDRENGGWIGVKVFSGVLCIAGAVFVLSARVYKVGWKMVVF</sequence>
<keyword evidence="5 8" id="KW-1133">Transmembrane helix</keyword>
<comment type="similarity">
    <text evidence="2">Belongs to the major facilitator superfamily. Monocarboxylate porter (TC 2.A.1.13) family.</text>
</comment>
<feature type="compositionally biased region" description="Polar residues" evidence="7">
    <location>
        <begin position="24"/>
        <end position="33"/>
    </location>
</feature>
<dbReference type="SUPFAM" id="SSF103473">
    <property type="entry name" value="MFS general substrate transporter"/>
    <property type="match status" value="1"/>
</dbReference>
<keyword evidence="6 8" id="KW-0472">Membrane</keyword>